<protein>
    <submittedName>
        <fullName evidence="1">Uncharacterized protein</fullName>
    </submittedName>
</protein>
<proteinExistence type="predicted"/>
<organism evidence="1 2">
    <name type="scientific">Rhodopirellula baltica (strain DSM 10527 / NCIMB 13988 / SH1)</name>
    <dbReference type="NCBI Taxonomy" id="243090"/>
    <lineage>
        <taxon>Bacteria</taxon>
        <taxon>Pseudomonadati</taxon>
        <taxon>Planctomycetota</taxon>
        <taxon>Planctomycetia</taxon>
        <taxon>Pirellulales</taxon>
        <taxon>Pirellulaceae</taxon>
        <taxon>Rhodopirellula</taxon>
    </lineage>
</organism>
<name>Q7UU81_RHOBA</name>
<keyword evidence="2" id="KW-1185">Reference proteome</keyword>
<dbReference type="HOGENOM" id="CLU_2919706_0_0_0"/>
<dbReference type="EMBL" id="BX294138">
    <property type="protein sequence ID" value="CAD73201.1"/>
    <property type="molecule type" value="Genomic_DNA"/>
</dbReference>
<accession>Q7UU81</accession>
<dbReference type="Proteomes" id="UP000001025">
    <property type="component" value="Chromosome"/>
</dbReference>
<dbReference type="STRING" id="243090.RB3450"/>
<reference evidence="1 2" key="1">
    <citation type="journal article" date="2003" name="Proc. Natl. Acad. Sci. U.S.A.">
        <title>Complete genome sequence of the marine planctomycete Pirellula sp. strain 1.</title>
        <authorList>
            <person name="Gloeckner F.O."/>
            <person name="Kube M."/>
            <person name="Bauer M."/>
            <person name="Teeling H."/>
            <person name="Lombardot T."/>
            <person name="Ludwig W."/>
            <person name="Gade D."/>
            <person name="Beck A."/>
            <person name="Borzym K."/>
            <person name="Heitmann K."/>
            <person name="Rabus R."/>
            <person name="Schlesner H."/>
            <person name="Amann R."/>
            <person name="Reinhardt R."/>
        </authorList>
    </citation>
    <scope>NUCLEOTIDE SEQUENCE [LARGE SCALE GENOMIC DNA]</scope>
    <source>
        <strain evidence="2">DSM 10527 / NCIMB 13988 / SH1</strain>
    </source>
</reference>
<dbReference type="AlphaFoldDB" id="Q7UU81"/>
<evidence type="ECO:0000313" key="2">
    <source>
        <dbReference type="Proteomes" id="UP000001025"/>
    </source>
</evidence>
<sequence>MVAVGSSIDPSENLMSCRGVSPDCPWDCGQRRSDENMPSSMPTCTTAVFLLNRPAPFSLKA</sequence>
<dbReference type="KEGG" id="rba:RB3450"/>
<gene>
    <name evidence="1" type="ordered locus">RB3450</name>
</gene>
<dbReference type="InParanoid" id="Q7UU81"/>
<evidence type="ECO:0000313" key="1">
    <source>
        <dbReference type="EMBL" id="CAD73201.1"/>
    </source>
</evidence>
<dbReference type="EnsemblBacteria" id="CAD73201">
    <property type="protein sequence ID" value="CAD73201"/>
    <property type="gene ID" value="RB3450"/>
</dbReference>